<evidence type="ECO:0000256" key="2">
    <source>
        <dbReference type="ARBA" id="ARBA00022448"/>
    </source>
</evidence>
<evidence type="ECO:0000256" key="6">
    <source>
        <dbReference type="ARBA" id="ARBA00023136"/>
    </source>
</evidence>
<name>A0AA88Z4I8_BURCE</name>
<evidence type="ECO:0000313" key="10">
    <source>
        <dbReference type="EMBL" id="KGC04211.1"/>
    </source>
</evidence>
<gene>
    <name evidence="10" type="ORF">DM43_5699</name>
</gene>
<dbReference type="GO" id="GO:0010438">
    <property type="term" value="P:cellular response to sulfur starvation"/>
    <property type="evidence" value="ECO:0007669"/>
    <property type="project" value="TreeGrafter"/>
</dbReference>
<dbReference type="FunFam" id="1.10.3720.10:FF:000003">
    <property type="entry name" value="Aliphatic sulfonate ABC transporter permease"/>
    <property type="match status" value="1"/>
</dbReference>
<dbReference type="AlphaFoldDB" id="A0AA88Z4I8"/>
<feature type="transmembrane region" description="Helical" evidence="7">
    <location>
        <begin position="74"/>
        <end position="92"/>
    </location>
</feature>
<comment type="subcellular location">
    <subcellularLocation>
        <location evidence="1 7">Cell membrane</location>
        <topology evidence="1 7">Multi-pass membrane protein</topology>
    </subcellularLocation>
</comment>
<dbReference type="PANTHER" id="PTHR30151:SF25">
    <property type="entry name" value="TAURINE TRANSPORT SYSTEM PERMEASE PROTEIN TAUC"/>
    <property type="match status" value="1"/>
</dbReference>
<proteinExistence type="inferred from homology"/>
<keyword evidence="2 7" id="KW-0813">Transport</keyword>
<evidence type="ECO:0000256" key="5">
    <source>
        <dbReference type="ARBA" id="ARBA00022989"/>
    </source>
</evidence>
<comment type="caution">
    <text evidence="10">The sequence shown here is derived from an EMBL/GenBank/DDBJ whole genome shotgun (WGS) entry which is preliminary data.</text>
</comment>
<comment type="similarity">
    <text evidence="7">Belongs to the binding-protein-dependent transport system permease family.</text>
</comment>
<dbReference type="Proteomes" id="UP000029575">
    <property type="component" value="Unassembled WGS sequence"/>
</dbReference>
<dbReference type="RefSeq" id="WP_034208480.1">
    <property type="nucleotide sequence ID" value="NZ_KN150855.1"/>
</dbReference>
<feature type="transmembrane region" description="Helical" evidence="7">
    <location>
        <begin position="170"/>
        <end position="191"/>
    </location>
</feature>
<keyword evidence="4 7" id="KW-0812">Transmembrane</keyword>
<dbReference type="InterPro" id="IPR000515">
    <property type="entry name" value="MetI-like"/>
</dbReference>
<dbReference type="PANTHER" id="PTHR30151">
    <property type="entry name" value="ALKANE SULFONATE ABC TRANSPORTER-RELATED, MEMBRANE SUBUNIT"/>
    <property type="match status" value="1"/>
</dbReference>
<feature type="transmembrane region" description="Helical" evidence="7">
    <location>
        <begin position="292"/>
        <end position="314"/>
    </location>
</feature>
<evidence type="ECO:0000256" key="7">
    <source>
        <dbReference type="RuleBase" id="RU363032"/>
    </source>
</evidence>
<feature type="region of interest" description="Disordered" evidence="8">
    <location>
        <begin position="17"/>
        <end position="48"/>
    </location>
</feature>
<dbReference type="EMBL" id="JPGD01000004">
    <property type="protein sequence ID" value="KGC04211.1"/>
    <property type="molecule type" value="Genomic_DNA"/>
</dbReference>
<dbReference type="CDD" id="cd06261">
    <property type="entry name" value="TM_PBP2"/>
    <property type="match status" value="1"/>
</dbReference>
<protein>
    <submittedName>
        <fullName evidence="10">Binding--dependent transport system inner membrane component family protein</fullName>
    </submittedName>
</protein>
<sequence length="325" mass="34808">MSELARHGVAVGRGRISTLHRQDSMSTQDSWAADRTAAGVEPNDGRTTRAEAAARAVRARRSSGRYRLPGQGKTAALSAATVAALAVLWWVATHRQWLPPLFLPTPEAVWTAFVDAWHGRIQGGLPLSEHLLWSAARVFGAFALAAALGVPAGILMGVSRIARGVLDPLLEFYRPLPPLAYLPLVVIWFGIDETAKLVVIFLACFAPIAMAARAGVRAATVEQINAAYSLGGSFAQIVRHVVLPAALPEILTGLRIAIGFGWTTLVAAEMVAATAGLGQMVLNASSFLRTDIVVMGILIIGAIAWLFDLAMRWVERRVVPWKGRG</sequence>
<reference evidence="10 11" key="1">
    <citation type="submission" date="2014-06" db="EMBL/GenBank/DDBJ databases">
        <authorList>
            <person name="Bishop-Lilly K.A."/>
            <person name="Broomall S.M."/>
            <person name="Chain P.S."/>
            <person name="Chertkov O."/>
            <person name="Coyne S.R."/>
            <person name="Daligault H.E."/>
            <person name="Davenport K.W."/>
            <person name="Erkkila T."/>
            <person name="Frey K.G."/>
            <person name="Gibbons H.S."/>
            <person name="Gu W."/>
            <person name="Jaissle J."/>
            <person name="Johnson S.L."/>
            <person name="Koroleva G.I."/>
            <person name="Ladner J.T."/>
            <person name="Lo C.-C."/>
            <person name="Minogue T.D."/>
            <person name="Munk C."/>
            <person name="Palacios G.F."/>
            <person name="Redden C.L."/>
            <person name="Rosenzweig C.N."/>
            <person name="Scholz M.B."/>
            <person name="Teshima H."/>
            <person name="Xu Y."/>
        </authorList>
    </citation>
    <scope>NUCLEOTIDE SEQUENCE [LARGE SCALE GENOMIC DNA]</scope>
    <source>
        <strain evidence="10 11">DWS 37UF10B-2</strain>
    </source>
</reference>
<evidence type="ECO:0000313" key="11">
    <source>
        <dbReference type="Proteomes" id="UP000029575"/>
    </source>
</evidence>
<dbReference type="InterPro" id="IPR035906">
    <property type="entry name" value="MetI-like_sf"/>
</dbReference>
<keyword evidence="6 7" id="KW-0472">Membrane</keyword>
<dbReference type="Gene3D" id="1.10.3720.10">
    <property type="entry name" value="MetI-like"/>
    <property type="match status" value="1"/>
</dbReference>
<keyword evidence="5 7" id="KW-1133">Transmembrane helix</keyword>
<evidence type="ECO:0000259" key="9">
    <source>
        <dbReference type="PROSITE" id="PS50928"/>
    </source>
</evidence>
<feature type="transmembrane region" description="Helical" evidence="7">
    <location>
        <begin position="197"/>
        <end position="216"/>
    </location>
</feature>
<dbReference type="GO" id="GO:0042918">
    <property type="term" value="P:alkanesulfonate transmembrane transport"/>
    <property type="evidence" value="ECO:0007669"/>
    <property type="project" value="UniProtKB-ARBA"/>
</dbReference>
<dbReference type="Pfam" id="PF00528">
    <property type="entry name" value="BPD_transp_1"/>
    <property type="match status" value="1"/>
</dbReference>
<organism evidence="10 11">
    <name type="scientific">Burkholderia cepacia</name>
    <name type="common">Pseudomonas cepacia</name>
    <dbReference type="NCBI Taxonomy" id="292"/>
    <lineage>
        <taxon>Bacteria</taxon>
        <taxon>Pseudomonadati</taxon>
        <taxon>Pseudomonadota</taxon>
        <taxon>Betaproteobacteria</taxon>
        <taxon>Burkholderiales</taxon>
        <taxon>Burkholderiaceae</taxon>
        <taxon>Burkholderia</taxon>
        <taxon>Burkholderia cepacia complex</taxon>
    </lineage>
</organism>
<feature type="transmembrane region" description="Helical" evidence="7">
    <location>
        <begin position="256"/>
        <end position="280"/>
    </location>
</feature>
<dbReference type="PROSITE" id="PS50928">
    <property type="entry name" value="ABC_TM1"/>
    <property type="match status" value="1"/>
</dbReference>
<evidence type="ECO:0000256" key="8">
    <source>
        <dbReference type="SAM" id="MobiDB-lite"/>
    </source>
</evidence>
<keyword evidence="3" id="KW-1003">Cell membrane</keyword>
<evidence type="ECO:0000256" key="1">
    <source>
        <dbReference type="ARBA" id="ARBA00004651"/>
    </source>
</evidence>
<dbReference type="GO" id="GO:0005886">
    <property type="term" value="C:plasma membrane"/>
    <property type="evidence" value="ECO:0007669"/>
    <property type="project" value="UniProtKB-SubCell"/>
</dbReference>
<evidence type="ECO:0000256" key="4">
    <source>
        <dbReference type="ARBA" id="ARBA00022692"/>
    </source>
</evidence>
<feature type="domain" description="ABC transmembrane type-1" evidence="9">
    <location>
        <begin position="131"/>
        <end position="311"/>
    </location>
</feature>
<feature type="transmembrane region" description="Helical" evidence="7">
    <location>
        <begin position="135"/>
        <end position="158"/>
    </location>
</feature>
<evidence type="ECO:0000256" key="3">
    <source>
        <dbReference type="ARBA" id="ARBA00022475"/>
    </source>
</evidence>
<accession>A0AA88Z4I8</accession>
<dbReference type="SUPFAM" id="SSF161098">
    <property type="entry name" value="MetI-like"/>
    <property type="match status" value="1"/>
</dbReference>